<dbReference type="InterPro" id="IPR001747">
    <property type="entry name" value="Vitellogenin_N"/>
</dbReference>
<name>A0AAV4XCF9_CAEEX</name>
<dbReference type="PANTHER" id="PTHR23345">
    <property type="entry name" value="VITELLOGENIN-RELATED"/>
    <property type="match status" value="1"/>
</dbReference>
<dbReference type="Gene3D" id="2.20.50.20">
    <property type="entry name" value="Lipovitellin. Chain A, domain 3"/>
    <property type="match status" value="1"/>
</dbReference>
<proteinExistence type="predicted"/>
<dbReference type="Gene3D" id="1.25.10.20">
    <property type="entry name" value="Vitellinogen, superhelical"/>
    <property type="match status" value="2"/>
</dbReference>
<dbReference type="InterPro" id="IPR015255">
    <property type="entry name" value="Vitellinogen_open_b-sht"/>
</dbReference>
<dbReference type="InterPro" id="IPR050733">
    <property type="entry name" value="Vitellogenin/Apolipophorin"/>
</dbReference>
<keyword evidence="7" id="KW-1185">Reference proteome</keyword>
<dbReference type="Pfam" id="PF09172">
    <property type="entry name" value="Vit_open_b-sht"/>
    <property type="match status" value="2"/>
</dbReference>
<accession>A0AAV4XCF9</accession>
<dbReference type="GO" id="GO:0045735">
    <property type="term" value="F:nutrient reservoir activity"/>
    <property type="evidence" value="ECO:0007669"/>
    <property type="project" value="UniProtKB-KW"/>
</dbReference>
<dbReference type="Pfam" id="PF01347">
    <property type="entry name" value="Vitellogenin_N"/>
    <property type="match status" value="1"/>
</dbReference>
<dbReference type="InterPro" id="IPR011030">
    <property type="entry name" value="Lipovitellin_superhlx_dom"/>
</dbReference>
<evidence type="ECO:0000313" key="6">
    <source>
        <dbReference type="EMBL" id="GIY91503.1"/>
    </source>
</evidence>
<organism evidence="6 7">
    <name type="scientific">Caerostris extrusa</name>
    <name type="common">Bark spider</name>
    <name type="synonym">Caerostris bankana</name>
    <dbReference type="NCBI Taxonomy" id="172846"/>
    <lineage>
        <taxon>Eukaryota</taxon>
        <taxon>Metazoa</taxon>
        <taxon>Ecdysozoa</taxon>
        <taxon>Arthropoda</taxon>
        <taxon>Chelicerata</taxon>
        <taxon>Arachnida</taxon>
        <taxon>Araneae</taxon>
        <taxon>Araneomorphae</taxon>
        <taxon>Entelegynae</taxon>
        <taxon>Araneoidea</taxon>
        <taxon>Araneidae</taxon>
        <taxon>Caerostris</taxon>
    </lineage>
</organism>
<evidence type="ECO:0000256" key="4">
    <source>
        <dbReference type="ARBA" id="ARBA00023180"/>
    </source>
</evidence>
<evidence type="ECO:0000256" key="2">
    <source>
        <dbReference type="ARBA" id="ARBA00022761"/>
    </source>
</evidence>
<keyword evidence="2" id="KW-0758">Storage protein</keyword>
<evidence type="ECO:0000313" key="7">
    <source>
        <dbReference type="Proteomes" id="UP001054945"/>
    </source>
</evidence>
<evidence type="ECO:0000259" key="5">
    <source>
        <dbReference type="SMART" id="SM01169"/>
    </source>
</evidence>
<dbReference type="AlphaFoldDB" id="A0AAV4XCF9"/>
<comment type="caution">
    <text evidence="6">The sequence shown here is derived from an EMBL/GenBank/DDBJ whole genome shotgun (WGS) entry which is preliminary data.</text>
</comment>
<dbReference type="PANTHER" id="PTHR23345:SF15">
    <property type="entry name" value="VITELLOGENIN 1-RELATED"/>
    <property type="match status" value="1"/>
</dbReference>
<keyword evidence="4" id="KW-0325">Glycoprotein</keyword>
<sequence length="643" mass="72984">MTKLDTPQEIEDYPDYFGRDSLGTCLTKYGVIYDHGLVITKEKDMSTCSHRHALLTPFFKKDSASPFFFWTFLSCKQHIENKIMKKIECDETQIVAPPMRDTKGLVELKAHIDVELIEIRSSELMNSQLFEAPLIEQEILYSLEESRDGDHENEVEEILTKLCKKENHVIDFSVSGDFVKLVSGVKRLNYETLRKFYQSLKNGKICSKKVVRDMFCDTLPMVGTNAAMKLMVELLESKEITGIKAKLWPLSFALTHNPTEETMKAIGVLRVLKAFSNMGYHGKAKEDIVSCAEDKYKSTRIRLAAIDSFRRIDEIQMRIMRSELLVLPLQLKKKAVGKQLRKIRETAEKETDEQVSSYVYTFFQNVNKTSIPKQNNRELLTKMLMNIPKNGTWGSSKYLKFGSYSERWKMGGSLETDIIHSPDSKFPRAVYSSINAKIFGTEMNLLQMIGESDSEVSFYVRTLDTEIMELSASDLSGIGEMMKVAELVNKLSSGRSADFSHSFMFLNSKLLIPSVTGKSYSIDFVGSSTVGLKAKTKVDVLSLPKNADVQFSIKPKMNIEISSTIGIQSNRHRPDVKILSRGHMEADWGVNFRVEDGHVAIAKLDIPSENIVMGKVSTDVIKINSDHTEEPYFPKCKRKWTTA</sequence>
<keyword evidence="1" id="KW-0732">Signal</keyword>
<dbReference type="SUPFAM" id="SSF48431">
    <property type="entry name" value="Lipovitellin-phosvitin complex, superhelical domain"/>
    <property type="match status" value="1"/>
</dbReference>
<dbReference type="SMART" id="SM01169">
    <property type="entry name" value="DUF1943"/>
    <property type="match status" value="1"/>
</dbReference>
<dbReference type="InterPro" id="IPR015817">
    <property type="entry name" value="Vitellinogen_open_b-sht_sub1"/>
</dbReference>
<evidence type="ECO:0000256" key="3">
    <source>
        <dbReference type="ARBA" id="ARBA00023157"/>
    </source>
</evidence>
<dbReference type="GO" id="GO:0005319">
    <property type="term" value="F:lipid transporter activity"/>
    <property type="evidence" value="ECO:0007669"/>
    <property type="project" value="InterPro"/>
</dbReference>
<dbReference type="InterPro" id="IPR015819">
    <property type="entry name" value="Lipid_transp_b-sht_shell"/>
</dbReference>
<dbReference type="InterPro" id="IPR015816">
    <property type="entry name" value="Vitellinogen_b-sht_N"/>
</dbReference>
<evidence type="ECO:0000256" key="1">
    <source>
        <dbReference type="ARBA" id="ARBA00022729"/>
    </source>
</evidence>
<keyword evidence="3" id="KW-1015">Disulfide bond</keyword>
<gene>
    <name evidence="6" type="primary">VIT_3</name>
    <name evidence="6" type="ORF">CEXT_762511</name>
</gene>
<reference evidence="6 7" key="1">
    <citation type="submission" date="2021-06" db="EMBL/GenBank/DDBJ databases">
        <title>Caerostris extrusa draft genome.</title>
        <authorList>
            <person name="Kono N."/>
            <person name="Arakawa K."/>
        </authorList>
    </citation>
    <scope>NUCLEOTIDE SEQUENCE [LARGE SCALE GENOMIC DNA]</scope>
</reference>
<feature type="domain" description="Vitellinogen open beta-sheet" evidence="5">
    <location>
        <begin position="394"/>
        <end position="623"/>
    </location>
</feature>
<dbReference type="EMBL" id="BPLR01017423">
    <property type="protein sequence ID" value="GIY91503.1"/>
    <property type="molecule type" value="Genomic_DNA"/>
</dbReference>
<dbReference type="Gene3D" id="2.30.230.10">
    <property type="entry name" value="Lipovitellin, beta-sheet shell regions, chain A"/>
    <property type="match status" value="1"/>
</dbReference>
<dbReference type="SUPFAM" id="SSF56968">
    <property type="entry name" value="Lipovitellin-phosvitin complex, beta-sheet shell regions"/>
    <property type="match status" value="2"/>
</dbReference>
<protein>
    <submittedName>
        <fullName evidence="6">Vitellogenin</fullName>
    </submittedName>
</protein>
<dbReference type="Proteomes" id="UP001054945">
    <property type="component" value="Unassembled WGS sequence"/>
</dbReference>